<sequence>MILRPTRSTQFRSVSSDGTPLHTIFLQSPARSAMDNVLHIMQADALNQLVVKALDPHNVGTGRYALADSWTTDRLFSPILHFLSAADPCIKFITAQHSFLRKVRVATYVHVQTYSQQSRISDFRVGDLVKVQACLYRRDGYEHQPLW</sequence>
<name>A0AAD7CZZ7_MYCRO</name>
<keyword evidence="2" id="KW-1185">Reference proteome</keyword>
<gene>
    <name evidence="1" type="ORF">B0H17DRAFT_1141313</name>
</gene>
<evidence type="ECO:0000313" key="2">
    <source>
        <dbReference type="Proteomes" id="UP001221757"/>
    </source>
</evidence>
<dbReference type="Proteomes" id="UP001221757">
    <property type="component" value="Unassembled WGS sequence"/>
</dbReference>
<comment type="caution">
    <text evidence="1">The sequence shown here is derived from an EMBL/GenBank/DDBJ whole genome shotgun (WGS) entry which is preliminary data.</text>
</comment>
<accession>A0AAD7CZZ7</accession>
<reference evidence="1" key="1">
    <citation type="submission" date="2023-03" db="EMBL/GenBank/DDBJ databases">
        <title>Massive genome expansion in bonnet fungi (Mycena s.s.) driven by repeated elements and novel gene families across ecological guilds.</title>
        <authorList>
            <consortium name="Lawrence Berkeley National Laboratory"/>
            <person name="Harder C.B."/>
            <person name="Miyauchi S."/>
            <person name="Viragh M."/>
            <person name="Kuo A."/>
            <person name="Thoen E."/>
            <person name="Andreopoulos B."/>
            <person name="Lu D."/>
            <person name="Skrede I."/>
            <person name="Drula E."/>
            <person name="Henrissat B."/>
            <person name="Morin E."/>
            <person name="Kohler A."/>
            <person name="Barry K."/>
            <person name="LaButti K."/>
            <person name="Morin E."/>
            <person name="Salamov A."/>
            <person name="Lipzen A."/>
            <person name="Mereny Z."/>
            <person name="Hegedus B."/>
            <person name="Baldrian P."/>
            <person name="Stursova M."/>
            <person name="Weitz H."/>
            <person name="Taylor A."/>
            <person name="Grigoriev I.V."/>
            <person name="Nagy L.G."/>
            <person name="Martin F."/>
            <person name="Kauserud H."/>
        </authorList>
    </citation>
    <scope>NUCLEOTIDE SEQUENCE</scope>
    <source>
        <strain evidence="1">CBHHK067</strain>
    </source>
</reference>
<protein>
    <submittedName>
        <fullName evidence="1">Uncharacterized protein</fullName>
    </submittedName>
</protein>
<organism evidence="1 2">
    <name type="scientific">Mycena rosella</name>
    <name type="common">Pink bonnet</name>
    <name type="synonym">Agaricus rosellus</name>
    <dbReference type="NCBI Taxonomy" id="1033263"/>
    <lineage>
        <taxon>Eukaryota</taxon>
        <taxon>Fungi</taxon>
        <taxon>Dikarya</taxon>
        <taxon>Basidiomycota</taxon>
        <taxon>Agaricomycotina</taxon>
        <taxon>Agaricomycetes</taxon>
        <taxon>Agaricomycetidae</taxon>
        <taxon>Agaricales</taxon>
        <taxon>Marasmiineae</taxon>
        <taxon>Mycenaceae</taxon>
        <taxon>Mycena</taxon>
    </lineage>
</organism>
<dbReference type="EMBL" id="JARKIE010000169">
    <property type="protein sequence ID" value="KAJ7672027.1"/>
    <property type="molecule type" value="Genomic_DNA"/>
</dbReference>
<evidence type="ECO:0000313" key="1">
    <source>
        <dbReference type="EMBL" id="KAJ7672027.1"/>
    </source>
</evidence>
<dbReference type="AlphaFoldDB" id="A0AAD7CZZ7"/>
<proteinExistence type="predicted"/>